<feature type="transmembrane region" description="Helical" evidence="9">
    <location>
        <begin position="150"/>
        <end position="169"/>
    </location>
</feature>
<dbReference type="AlphaFoldDB" id="A0A7J7MFV2"/>
<feature type="transmembrane region" description="Helical" evidence="9">
    <location>
        <begin position="68"/>
        <end position="86"/>
    </location>
</feature>
<keyword evidence="5 9" id="KW-1133">Transmembrane helix</keyword>
<evidence type="ECO:0000256" key="2">
    <source>
        <dbReference type="ARBA" id="ARBA00007079"/>
    </source>
</evidence>
<name>A0A7J7MFV2_9MAGN</name>
<evidence type="ECO:0000256" key="4">
    <source>
        <dbReference type="ARBA" id="ARBA00022692"/>
    </source>
</evidence>
<keyword evidence="6" id="KW-0406">Ion transport</keyword>
<dbReference type="PANTHER" id="PTHR31086">
    <property type="entry name" value="ALUMINUM-ACTIVATED MALATE TRANSPORTER 10"/>
    <property type="match status" value="1"/>
</dbReference>
<evidence type="ECO:0008006" key="12">
    <source>
        <dbReference type="Google" id="ProtNLM"/>
    </source>
</evidence>
<dbReference type="EMBL" id="JACGCM010001557">
    <property type="protein sequence ID" value="KAF6153670.1"/>
    <property type="molecule type" value="Genomic_DNA"/>
</dbReference>
<evidence type="ECO:0000256" key="5">
    <source>
        <dbReference type="ARBA" id="ARBA00022989"/>
    </source>
</evidence>
<dbReference type="Proteomes" id="UP000541444">
    <property type="component" value="Unassembled WGS sequence"/>
</dbReference>
<keyword evidence="3" id="KW-0813">Transport</keyword>
<comment type="similarity">
    <text evidence="2">Belongs to the aromatic acid exporter (TC 2.A.85) family.</text>
</comment>
<comment type="caution">
    <text evidence="10">The sequence shown here is derived from an EMBL/GenBank/DDBJ whole genome shotgun (WGS) entry which is preliminary data.</text>
</comment>
<evidence type="ECO:0000256" key="7">
    <source>
        <dbReference type="ARBA" id="ARBA00023136"/>
    </source>
</evidence>
<feature type="transmembrane region" description="Helical" evidence="9">
    <location>
        <begin position="31"/>
        <end position="48"/>
    </location>
</feature>
<dbReference type="InterPro" id="IPR020966">
    <property type="entry name" value="ALMT"/>
</dbReference>
<keyword evidence="11" id="KW-1185">Reference proteome</keyword>
<proteinExistence type="inferred from homology"/>
<sequence>MGNEKNTAGELEWRVRVEDGSSEVLKPEIRWFHRVWLGLVGFFLKLVLRVWKFLKKAWDVAVDDPRKVIHCLKVGLALSVVSLFYYMRPLYQGVGGNAMWAIMTVVVVFEHTVGATLAKCINRGAGTFLAGSLGVGVNWVAGHSREFEPIILGASVFFLASAATFSRFIPSVKQRFDYGAMIFILTFSLVSVSGYRVDKLLDLAQQRLSTIAIGASMCIIITMLVCPIWAGQDLHVLVTRNMDKLANSLDGCVAEYFEDSTSPSDKEEESSKKLQGYKCVLNSKATEESLANFAIWEPAHGRFSFRHPWVQYLKVGAAMRNCGYCIEALNGCIAINSETQAPQFVKNHLSEVCMRLSSHSSNVLKELAQMTKSMKKSTKIDFAIGEMNGAVLDLQDALKSLPTQLTPPPQTNTAVLAPTAVPLIEVAPLVTVASLLIEIASRVEGVFASVDELSRLANFKAVNDKKPKQNQIISRPSVDNQGQETVKALQEV</sequence>
<dbReference type="Pfam" id="PF11744">
    <property type="entry name" value="ALMT"/>
    <property type="match status" value="1"/>
</dbReference>
<keyword evidence="7 9" id="KW-0472">Membrane</keyword>
<evidence type="ECO:0000313" key="11">
    <source>
        <dbReference type="Proteomes" id="UP000541444"/>
    </source>
</evidence>
<feature type="transmembrane region" description="Helical" evidence="9">
    <location>
        <begin position="176"/>
        <end position="196"/>
    </location>
</feature>
<gene>
    <name evidence="10" type="ORF">GIB67_000903</name>
</gene>
<dbReference type="GO" id="GO:0016020">
    <property type="term" value="C:membrane"/>
    <property type="evidence" value="ECO:0007669"/>
    <property type="project" value="UniProtKB-SubCell"/>
</dbReference>
<organism evidence="10 11">
    <name type="scientific">Kingdonia uniflora</name>
    <dbReference type="NCBI Taxonomy" id="39325"/>
    <lineage>
        <taxon>Eukaryota</taxon>
        <taxon>Viridiplantae</taxon>
        <taxon>Streptophyta</taxon>
        <taxon>Embryophyta</taxon>
        <taxon>Tracheophyta</taxon>
        <taxon>Spermatophyta</taxon>
        <taxon>Magnoliopsida</taxon>
        <taxon>Ranunculales</taxon>
        <taxon>Circaeasteraceae</taxon>
        <taxon>Kingdonia</taxon>
    </lineage>
</organism>
<accession>A0A7J7MFV2</accession>
<feature type="transmembrane region" description="Helical" evidence="9">
    <location>
        <begin position="208"/>
        <end position="230"/>
    </location>
</feature>
<evidence type="ECO:0000313" key="10">
    <source>
        <dbReference type="EMBL" id="KAF6153670.1"/>
    </source>
</evidence>
<evidence type="ECO:0000256" key="8">
    <source>
        <dbReference type="ARBA" id="ARBA00023303"/>
    </source>
</evidence>
<keyword evidence="8" id="KW-0407">Ion channel</keyword>
<evidence type="ECO:0000256" key="9">
    <source>
        <dbReference type="SAM" id="Phobius"/>
    </source>
</evidence>
<evidence type="ECO:0000256" key="6">
    <source>
        <dbReference type="ARBA" id="ARBA00023065"/>
    </source>
</evidence>
<dbReference type="GO" id="GO:0015743">
    <property type="term" value="P:malate transport"/>
    <property type="evidence" value="ECO:0007669"/>
    <property type="project" value="InterPro"/>
</dbReference>
<feature type="transmembrane region" description="Helical" evidence="9">
    <location>
        <begin position="125"/>
        <end position="144"/>
    </location>
</feature>
<evidence type="ECO:0000256" key="1">
    <source>
        <dbReference type="ARBA" id="ARBA00004141"/>
    </source>
</evidence>
<dbReference type="GO" id="GO:0034220">
    <property type="term" value="P:monoatomic ion transmembrane transport"/>
    <property type="evidence" value="ECO:0007669"/>
    <property type="project" value="UniProtKB-KW"/>
</dbReference>
<reference evidence="10 11" key="1">
    <citation type="journal article" date="2020" name="IScience">
        <title>Genome Sequencing of the Endangered Kingdonia uniflora (Circaeasteraceae, Ranunculales) Reveals Potential Mechanisms of Evolutionary Specialization.</title>
        <authorList>
            <person name="Sun Y."/>
            <person name="Deng T."/>
            <person name="Zhang A."/>
            <person name="Moore M.J."/>
            <person name="Landis J.B."/>
            <person name="Lin N."/>
            <person name="Zhang H."/>
            <person name="Zhang X."/>
            <person name="Huang J."/>
            <person name="Zhang X."/>
            <person name="Sun H."/>
            <person name="Wang H."/>
        </authorList>
    </citation>
    <scope>NUCLEOTIDE SEQUENCE [LARGE SCALE GENOMIC DNA]</scope>
    <source>
        <strain evidence="10">TB1705</strain>
        <tissue evidence="10">Leaf</tissue>
    </source>
</reference>
<protein>
    <recommendedName>
        <fullName evidence="12">Aluminum-activated malate transporter 10</fullName>
    </recommendedName>
</protein>
<comment type="subcellular location">
    <subcellularLocation>
        <location evidence="1">Membrane</location>
        <topology evidence="1">Multi-pass membrane protein</topology>
    </subcellularLocation>
</comment>
<feature type="transmembrane region" description="Helical" evidence="9">
    <location>
        <begin position="98"/>
        <end position="118"/>
    </location>
</feature>
<evidence type="ECO:0000256" key="3">
    <source>
        <dbReference type="ARBA" id="ARBA00022448"/>
    </source>
</evidence>
<keyword evidence="4 9" id="KW-0812">Transmembrane</keyword>
<dbReference type="OrthoDB" id="68611at2759"/>